<keyword evidence="1" id="KW-0175">Coiled coil</keyword>
<dbReference type="KEGG" id="pxu:106122259"/>
<name>A0AAJ7EE43_PAPXU</name>
<protein>
    <submittedName>
        <fullName evidence="3">Uncharacterized protein LOC106122259</fullName>
    </submittedName>
</protein>
<sequence>MPHHHVLYIARVACEVGTTEGQPGLLGVTSLVAAVLRRADLLVCGAKQQDLANALSICEEKCNELQREYEEVELGRGAGAGAADAFVEDELEVLLPAAAEWGAVRALLYSPWHRARVLTSLIGQPYTGESAAGARFWEQQATSLAVASGSAAVARALAQYCPHSHYLNIVGSCAPLWAQAGVLRRLGGVAVRGVAALAALLPALVRALHSNWAPKESEALCRCVRRVLSAEAAMAVAGCGVVGALLRLEAEGHAARPRLPHALYAALDLAPQHKWLYVRGAAWCGGEAAGLADALLDKMLRLHALPHELQPLLDAHNRNAHLTTAHAPVTPQHAPETTEHAPDTEEHAEPDAEQDEPREKIEGYIFNEAFDVFDEDRVQPEERRGYELLRDENDAADEGSRGT</sequence>
<reference evidence="3" key="1">
    <citation type="submission" date="2025-08" db="UniProtKB">
        <authorList>
            <consortium name="RefSeq"/>
        </authorList>
    </citation>
    <scope>IDENTIFICATION</scope>
</reference>
<evidence type="ECO:0000313" key="3">
    <source>
        <dbReference type="RefSeq" id="XP_013173637.1"/>
    </source>
</evidence>
<feature type="compositionally biased region" description="Basic and acidic residues" evidence="2">
    <location>
        <begin position="375"/>
        <end position="403"/>
    </location>
</feature>
<feature type="coiled-coil region" evidence="1">
    <location>
        <begin position="48"/>
        <end position="75"/>
    </location>
</feature>
<evidence type="ECO:0000256" key="1">
    <source>
        <dbReference type="SAM" id="Coils"/>
    </source>
</evidence>
<feature type="compositionally biased region" description="Basic and acidic residues" evidence="2">
    <location>
        <begin position="336"/>
        <end position="362"/>
    </location>
</feature>
<dbReference type="GeneID" id="106122259"/>
<proteinExistence type="predicted"/>
<dbReference type="AlphaFoldDB" id="A0AAJ7EE43"/>
<dbReference type="RefSeq" id="XP_013173637.1">
    <property type="nucleotide sequence ID" value="XM_013318183.1"/>
</dbReference>
<feature type="region of interest" description="Disordered" evidence="2">
    <location>
        <begin position="325"/>
        <end position="403"/>
    </location>
</feature>
<evidence type="ECO:0000256" key="2">
    <source>
        <dbReference type="SAM" id="MobiDB-lite"/>
    </source>
</evidence>
<organism evidence="3">
    <name type="scientific">Papilio xuthus</name>
    <name type="common">Asian swallowtail butterfly</name>
    <dbReference type="NCBI Taxonomy" id="66420"/>
    <lineage>
        <taxon>Eukaryota</taxon>
        <taxon>Metazoa</taxon>
        <taxon>Ecdysozoa</taxon>
        <taxon>Arthropoda</taxon>
        <taxon>Hexapoda</taxon>
        <taxon>Insecta</taxon>
        <taxon>Pterygota</taxon>
        <taxon>Neoptera</taxon>
        <taxon>Endopterygota</taxon>
        <taxon>Lepidoptera</taxon>
        <taxon>Glossata</taxon>
        <taxon>Ditrysia</taxon>
        <taxon>Papilionoidea</taxon>
        <taxon>Papilionidae</taxon>
        <taxon>Papilioninae</taxon>
        <taxon>Papilio</taxon>
    </lineage>
</organism>
<accession>A0AAJ7EE43</accession>
<dbReference type="Proteomes" id="UP000694872">
    <property type="component" value="Unplaced"/>
</dbReference>
<gene>
    <name evidence="3" type="primary">LOC106122259</name>
</gene>